<comment type="similarity">
    <text evidence="1">Belongs to the spermidine/spermine synthase family.</text>
</comment>
<dbReference type="Gene3D" id="2.30.140.10">
    <property type="entry name" value="Spermidine synthase, tetramerisation domain"/>
    <property type="match status" value="1"/>
</dbReference>
<organism evidence="8">
    <name type="scientific">Pelagomonas calceolata</name>
    <dbReference type="NCBI Taxonomy" id="35677"/>
    <lineage>
        <taxon>Eukaryota</taxon>
        <taxon>Sar</taxon>
        <taxon>Stramenopiles</taxon>
        <taxon>Ochrophyta</taxon>
        <taxon>Pelagophyceae</taxon>
        <taxon>Pelagomonadales</taxon>
        <taxon>Pelagomonadaceae</taxon>
        <taxon>Pelagomonas</taxon>
    </lineage>
</organism>
<dbReference type="AlphaFoldDB" id="A0A7S4ED28"/>
<evidence type="ECO:0000256" key="4">
    <source>
        <dbReference type="ARBA" id="ARBA00048874"/>
    </source>
</evidence>
<dbReference type="NCBIfam" id="NF037959">
    <property type="entry name" value="MFS_SpdSyn"/>
    <property type="match status" value="1"/>
</dbReference>
<reference evidence="9" key="2">
    <citation type="submission" date="2021-11" db="EMBL/GenBank/DDBJ databases">
        <authorList>
            <consortium name="Genoscope - CEA"/>
            <person name="William W."/>
        </authorList>
    </citation>
    <scope>NUCLEOTIDE SEQUENCE</scope>
</reference>
<feature type="active site" description="Proton acceptor" evidence="6">
    <location>
        <position position="169"/>
    </location>
</feature>
<keyword evidence="2 6" id="KW-0808">Transferase</keyword>
<dbReference type="PANTHER" id="PTHR43317">
    <property type="entry name" value="THERMOSPERMINE SYNTHASE ACAULIS5"/>
    <property type="match status" value="1"/>
</dbReference>
<accession>A0A7S4ED28</accession>
<evidence type="ECO:0000256" key="1">
    <source>
        <dbReference type="ARBA" id="ARBA00007867"/>
    </source>
</evidence>
<dbReference type="Pfam" id="PF17284">
    <property type="entry name" value="Spermine_synt_N"/>
    <property type="match status" value="1"/>
</dbReference>
<protein>
    <recommendedName>
        <fullName evidence="5">thermospermine synthase</fullName>
        <ecNumber evidence="5">2.5.1.79</ecNumber>
    </recommendedName>
</protein>
<dbReference type="InterPro" id="IPR029063">
    <property type="entry name" value="SAM-dependent_MTases_sf"/>
</dbReference>
<evidence type="ECO:0000256" key="5">
    <source>
        <dbReference type="ARBA" id="ARBA00049721"/>
    </source>
</evidence>
<keyword evidence="3 6" id="KW-0620">Polyamine biosynthesis</keyword>
<dbReference type="OrthoDB" id="38125at2759"/>
<dbReference type="PROSITE" id="PS51006">
    <property type="entry name" value="PABS_2"/>
    <property type="match status" value="1"/>
</dbReference>
<dbReference type="EMBL" id="CAKKNE010000004">
    <property type="protein sequence ID" value="CAH0372883.1"/>
    <property type="molecule type" value="Genomic_DNA"/>
</dbReference>
<reference evidence="8" key="1">
    <citation type="submission" date="2021-01" db="EMBL/GenBank/DDBJ databases">
        <authorList>
            <person name="Corre E."/>
            <person name="Pelletier E."/>
            <person name="Niang G."/>
            <person name="Scheremetjew M."/>
            <person name="Finn R."/>
            <person name="Kale V."/>
            <person name="Holt S."/>
            <person name="Cochrane G."/>
            <person name="Meng A."/>
            <person name="Brown T."/>
            <person name="Cohen L."/>
        </authorList>
    </citation>
    <scope>NUCLEOTIDE SEQUENCE</scope>
    <source>
        <strain evidence="8">CCMP1756</strain>
    </source>
</reference>
<dbReference type="EMBL" id="HBIW01023159">
    <property type="protein sequence ID" value="CAE0704534.1"/>
    <property type="molecule type" value="Transcribed_RNA"/>
</dbReference>
<sequence>MADSDDKQQPKMTSSFWFDEEVTADHSMRMRMTSLKYDKHSQFQRVQVVETVPFGTTLVLDGKTQSAKNDEYVYHETLVHPALLLHEAPKRIYIGGGGELATARECLKHKSVEEVVMVDLDGDVVDVCKKHLPEWNDGSTEDPRLTVHIGDARSYLVEGSDTFDVVVLDISDPIEAGPAVHLYTKEFYDLVRQKLNPGGVLVTQSGPAGLMNHTECFGAIHKTLAASFRTVVPYSVSIPSFGSDWGFNVATDRGDITSKSLREKPPDATDAAISGRIRGPLRHYDGGTHLCMFNLIKAVRDGVEAEDRVITEANPVFMY</sequence>
<evidence type="ECO:0000313" key="10">
    <source>
        <dbReference type="Proteomes" id="UP000789595"/>
    </source>
</evidence>
<feature type="domain" description="PABS" evidence="7">
    <location>
        <begin position="15"/>
        <end position="252"/>
    </location>
</feature>
<dbReference type="FunFam" id="3.40.50.150:FF:000088">
    <property type="entry name" value="Polyamine aminopropyltransferase"/>
    <property type="match status" value="1"/>
</dbReference>
<dbReference type="Gene3D" id="3.40.50.150">
    <property type="entry name" value="Vaccinia Virus protein VP39"/>
    <property type="match status" value="1"/>
</dbReference>
<dbReference type="GO" id="GO:0010487">
    <property type="term" value="F:thermospermine synthase activity"/>
    <property type="evidence" value="ECO:0007669"/>
    <property type="project" value="UniProtKB-EC"/>
</dbReference>
<dbReference type="InterPro" id="IPR001045">
    <property type="entry name" value="Spermi_synthase"/>
</dbReference>
<evidence type="ECO:0000256" key="2">
    <source>
        <dbReference type="ARBA" id="ARBA00022679"/>
    </source>
</evidence>
<keyword evidence="10" id="KW-1185">Reference proteome</keyword>
<name>A0A7S4ED28_9STRA</name>
<dbReference type="PANTHER" id="PTHR43317:SF1">
    <property type="entry name" value="THERMOSPERMINE SYNTHASE ACAULIS5"/>
    <property type="match status" value="1"/>
</dbReference>
<evidence type="ECO:0000256" key="6">
    <source>
        <dbReference type="PROSITE-ProRule" id="PRU00354"/>
    </source>
</evidence>
<dbReference type="EC" id="2.5.1.79" evidence="5"/>
<evidence type="ECO:0000313" key="9">
    <source>
        <dbReference type="EMBL" id="CAH0372883.1"/>
    </source>
</evidence>
<dbReference type="InterPro" id="IPR037163">
    <property type="entry name" value="Spermidine_synt_N_sf"/>
</dbReference>
<proteinExistence type="inferred from homology"/>
<evidence type="ECO:0000313" key="8">
    <source>
        <dbReference type="EMBL" id="CAE0704534.1"/>
    </source>
</evidence>
<dbReference type="InterPro" id="IPR035246">
    <property type="entry name" value="Spermidine_synt_N"/>
</dbReference>
<dbReference type="Proteomes" id="UP000789595">
    <property type="component" value="Unassembled WGS sequence"/>
</dbReference>
<dbReference type="HAMAP" id="MF_00198">
    <property type="entry name" value="Spermidine_synth"/>
    <property type="match status" value="1"/>
</dbReference>
<evidence type="ECO:0000259" key="7">
    <source>
        <dbReference type="PROSITE" id="PS51006"/>
    </source>
</evidence>
<dbReference type="SUPFAM" id="SSF53335">
    <property type="entry name" value="S-adenosyl-L-methionine-dependent methyltransferases"/>
    <property type="match status" value="1"/>
</dbReference>
<evidence type="ECO:0000256" key="3">
    <source>
        <dbReference type="ARBA" id="ARBA00023115"/>
    </source>
</evidence>
<dbReference type="CDD" id="cd02440">
    <property type="entry name" value="AdoMet_MTases"/>
    <property type="match status" value="1"/>
</dbReference>
<gene>
    <name evidence="8" type="ORF">PCAL00307_LOCUS19982</name>
    <name evidence="9" type="ORF">PECAL_4P00430</name>
</gene>
<dbReference type="InterPro" id="IPR030374">
    <property type="entry name" value="PABS"/>
</dbReference>
<dbReference type="GO" id="GO:0006596">
    <property type="term" value="P:polyamine biosynthetic process"/>
    <property type="evidence" value="ECO:0007669"/>
    <property type="project" value="UniProtKB-UniRule"/>
</dbReference>
<comment type="catalytic activity">
    <reaction evidence="4">
        <text>S-adenosyl 3-(methylsulfanyl)propylamine + spermidine = thermospermine + S-methyl-5'-thioadenosine + H(+)</text>
        <dbReference type="Rhea" id="RHEA:30515"/>
        <dbReference type="ChEBI" id="CHEBI:15378"/>
        <dbReference type="ChEBI" id="CHEBI:17509"/>
        <dbReference type="ChEBI" id="CHEBI:57443"/>
        <dbReference type="ChEBI" id="CHEBI:57834"/>
        <dbReference type="ChEBI" id="CHEBI:59903"/>
        <dbReference type="EC" id="2.5.1.79"/>
    </reaction>
</comment>
<dbReference type="Pfam" id="PF01564">
    <property type="entry name" value="Spermine_synth"/>
    <property type="match status" value="1"/>
</dbReference>